<keyword evidence="4 10" id="KW-0808">Transferase</keyword>
<dbReference type="Proteomes" id="UP000326344">
    <property type="component" value="Unassembled WGS sequence"/>
</dbReference>
<dbReference type="PIRSF" id="PIRSF006268">
    <property type="entry name" value="ApbE"/>
    <property type="match status" value="1"/>
</dbReference>
<keyword evidence="6 10" id="KW-0274">FAD</keyword>
<sequence>MKSAGLLHQRIQRLMGNRFELSVVSPDADWANACIDAAIAEISRIERLLTTFDEGSQTNQINAGAGIRAVPVDPEVFALIQRSLRLSALTQGAFDITYGSIDKRLWNFDTTMTALPDPKTARQMVRLINYRNVVLDEKNTTVFLKERGMRIGFGGIGKGYAAEQAKRLLQSLGVGSGIVNAAGDLTTWGLQPNGEPWTIGIADPDAARNATAGRAFSYLSISNMAIATSGTYEKYAMIGNRRYSHTIDPKTGYPVSGIKSVTIIAPNAELADALATPVMVMGVRVGLDLINQMQHLACILIDDHDHVYTSTNIRLVKSATL</sequence>
<keyword evidence="3 10" id="KW-0285">Flavoprotein</keyword>
<evidence type="ECO:0000256" key="11">
    <source>
        <dbReference type="PIRSR" id="PIRSR006268-2"/>
    </source>
</evidence>
<dbReference type="PANTHER" id="PTHR30040">
    <property type="entry name" value="THIAMINE BIOSYNTHESIS LIPOPROTEIN APBE"/>
    <property type="match status" value="1"/>
</dbReference>
<evidence type="ECO:0000256" key="5">
    <source>
        <dbReference type="ARBA" id="ARBA00022723"/>
    </source>
</evidence>
<evidence type="ECO:0000256" key="10">
    <source>
        <dbReference type="PIRNR" id="PIRNR006268"/>
    </source>
</evidence>
<feature type="binding site" evidence="11">
    <location>
        <position position="276"/>
    </location>
    <ligand>
        <name>Mg(2+)</name>
        <dbReference type="ChEBI" id="CHEBI:18420"/>
    </ligand>
</feature>
<protein>
    <recommendedName>
        <fullName evidence="2 10">FAD:protein FMN transferase</fullName>
        <ecNumber evidence="1 10">2.7.1.180</ecNumber>
    </recommendedName>
    <alternativeName>
        <fullName evidence="8 10">Flavin transferase</fullName>
    </alternativeName>
</protein>
<gene>
    <name evidence="12" type="ORF">F0P93_07150</name>
</gene>
<dbReference type="EMBL" id="VTWS01000001">
    <property type="protein sequence ID" value="KAA9357752.1"/>
    <property type="molecule type" value="Genomic_DNA"/>
</dbReference>
<feature type="binding site" evidence="11">
    <location>
        <position position="272"/>
    </location>
    <ligand>
        <name>Mg(2+)</name>
        <dbReference type="ChEBI" id="CHEBI:18420"/>
    </ligand>
</feature>
<feature type="binding site" evidence="11">
    <location>
        <position position="155"/>
    </location>
    <ligand>
        <name>Mg(2+)</name>
        <dbReference type="ChEBI" id="CHEBI:18420"/>
    </ligand>
</feature>
<reference evidence="12 13" key="1">
    <citation type="submission" date="2019-09" db="EMBL/GenBank/DDBJ databases">
        <title>Genome Sequence of Larkinella sp MA1.</title>
        <authorList>
            <person name="Srinivasan S."/>
        </authorList>
    </citation>
    <scope>NUCLEOTIDE SEQUENCE [LARGE SCALE GENOMIC DNA]</scope>
    <source>
        <strain evidence="12 13">MA1</strain>
    </source>
</reference>
<evidence type="ECO:0000256" key="3">
    <source>
        <dbReference type="ARBA" id="ARBA00022630"/>
    </source>
</evidence>
<dbReference type="AlphaFoldDB" id="A0A5N1JTT1"/>
<comment type="caution">
    <text evidence="12">The sequence shown here is derived from an EMBL/GenBank/DDBJ whole genome shotgun (WGS) entry which is preliminary data.</text>
</comment>
<keyword evidence="13" id="KW-1185">Reference proteome</keyword>
<comment type="catalytic activity">
    <reaction evidence="9 10">
        <text>L-threonyl-[protein] + FAD = FMN-L-threonyl-[protein] + AMP + H(+)</text>
        <dbReference type="Rhea" id="RHEA:36847"/>
        <dbReference type="Rhea" id="RHEA-COMP:11060"/>
        <dbReference type="Rhea" id="RHEA-COMP:11061"/>
        <dbReference type="ChEBI" id="CHEBI:15378"/>
        <dbReference type="ChEBI" id="CHEBI:30013"/>
        <dbReference type="ChEBI" id="CHEBI:57692"/>
        <dbReference type="ChEBI" id="CHEBI:74257"/>
        <dbReference type="ChEBI" id="CHEBI:456215"/>
        <dbReference type="EC" id="2.7.1.180"/>
    </reaction>
</comment>
<dbReference type="EC" id="2.7.1.180" evidence="1 10"/>
<comment type="cofactor">
    <cofactor evidence="11">
        <name>Mg(2+)</name>
        <dbReference type="ChEBI" id="CHEBI:18420"/>
    </cofactor>
    <cofactor evidence="11">
        <name>Mn(2+)</name>
        <dbReference type="ChEBI" id="CHEBI:29035"/>
    </cofactor>
    <text evidence="11">Magnesium. Can also use manganese.</text>
</comment>
<evidence type="ECO:0000256" key="2">
    <source>
        <dbReference type="ARBA" id="ARBA00016337"/>
    </source>
</evidence>
<evidence type="ECO:0000256" key="9">
    <source>
        <dbReference type="ARBA" id="ARBA00048540"/>
    </source>
</evidence>
<dbReference type="PANTHER" id="PTHR30040:SF2">
    <property type="entry name" value="FAD:PROTEIN FMN TRANSFERASE"/>
    <property type="match status" value="1"/>
</dbReference>
<comment type="similarity">
    <text evidence="10">Belongs to the ApbE family.</text>
</comment>
<dbReference type="Pfam" id="PF02424">
    <property type="entry name" value="ApbE"/>
    <property type="match status" value="1"/>
</dbReference>
<evidence type="ECO:0000256" key="6">
    <source>
        <dbReference type="ARBA" id="ARBA00022827"/>
    </source>
</evidence>
<organism evidence="12 13">
    <name type="scientific">Larkinella humicola</name>
    <dbReference type="NCBI Taxonomy" id="2607654"/>
    <lineage>
        <taxon>Bacteria</taxon>
        <taxon>Pseudomonadati</taxon>
        <taxon>Bacteroidota</taxon>
        <taxon>Cytophagia</taxon>
        <taxon>Cytophagales</taxon>
        <taxon>Spirosomataceae</taxon>
        <taxon>Larkinella</taxon>
    </lineage>
</organism>
<proteinExistence type="inferred from homology"/>
<dbReference type="RefSeq" id="WP_150875876.1">
    <property type="nucleotide sequence ID" value="NZ_VTWS01000001.1"/>
</dbReference>
<dbReference type="SUPFAM" id="SSF143631">
    <property type="entry name" value="ApbE-like"/>
    <property type="match status" value="1"/>
</dbReference>
<dbReference type="InterPro" id="IPR024932">
    <property type="entry name" value="ApbE"/>
</dbReference>
<evidence type="ECO:0000256" key="8">
    <source>
        <dbReference type="ARBA" id="ARBA00031306"/>
    </source>
</evidence>
<evidence type="ECO:0000313" key="13">
    <source>
        <dbReference type="Proteomes" id="UP000326344"/>
    </source>
</evidence>
<evidence type="ECO:0000313" key="12">
    <source>
        <dbReference type="EMBL" id="KAA9357752.1"/>
    </source>
</evidence>
<evidence type="ECO:0000256" key="4">
    <source>
        <dbReference type="ARBA" id="ARBA00022679"/>
    </source>
</evidence>
<accession>A0A5N1JTT1</accession>
<name>A0A5N1JTT1_9BACT</name>
<keyword evidence="5 10" id="KW-0479">Metal-binding</keyword>
<evidence type="ECO:0000256" key="1">
    <source>
        <dbReference type="ARBA" id="ARBA00011955"/>
    </source>
</evidence>
<keyword evidence="7 10" id="KW-0460">Magnesium</keyword>
<dbReference type="GO" id="GO:0016740">
    <property type="term" value="F:transferase activity"/>
    <property type="evidence" value="ECO:0007669"/>
    <property type="project" value="UniProtKB-UniRule"/>
</dbReference>
<evidence type="ECO:0000256" key="7">
    <source>
        <dbReference type="ARBA" id="ARBA00022842"/>
    </source>
</evidence>
<dbReference type="GO" id="GO:0046872">
    <property type="term" value="F:metal ion binding"/>
    <property type="evidence" value="ECO:0007669"/>
    <property type="project" value="UniProtKB-UniRule"/>
</dbReference>
<dbReference type="InterPro" id="IPR003374">
    <property type="entry name" value="ApbE-like_sf"/>
</dbReference>
<dbReference type="Gene3D" id="3.10.520.10">
    <property type="entry name" value="ApbE-like domains"/>
    <property type="match status" value="1"/>
</dbReference>